<feature type="region of interest" description="Disordered" evidence="1">
    <location>
        <begin position="529"/>
        <end position="584"/>
    </location>
</feature>
<evidence type="ECO:0000313" key="4">
    <source>
        <dbReference type="Proteomes" id="UP001165090"/>
    </source>
</evidence>
<evidence type="ECO:0000256" key="1">
    <source>
        <dbReference type="SAM" id="MobiDB-lite"/>
    </source>
</evidence>
<evidence type="ECO:0000256" key="2">
    <source>
        <dbReference type="SAM" id="SignalP"/>
    </source>
</evidence>
<feature type="region of interest" description="Disordered" evidence="1">
    <location>
        <begin position="486"/>
        <end position="514"/>
    </location>
</feature>
<keyword evidence="4" id="KW-1185">Reference proteome</keyword>
<feature type="chain" id="PRO_5046338965" evidence="2">
    <location>
        <begin position="22"/>
        <end position="763"/>
    </location>
</feature>
<reference evidence="3 4" key="1">
    <citation type="journal article" date="2023" name="IScience">
        <title>Expanded male sex-determining region conserved during the evolution of homothallism in the green alga Volvox.</title>
        <authorList>
            <person name="Yamamoto K."/>
            <person name="Matsuzaki R."/>
            <person name="Mahakham W."/>
            <person name="Heman W."/>
            <person name="Sekimoto H."/>
            <person name="Kawachi M."/>
            <person name="Minakuchi Y."/>
            <person name="Toyoda A."/>
            <person name="Nozaki H."/>
        </authorList>
    </citation>
    <scope>NUCLEOTIDE SEQUENCE [LARGE SCALE GENOMIC DNA]</scope>
    <source>
        <strain evidence="3 4">NIES-4468</strain>
    </source>
</reference>
<proteinExistence type="predicted"/>
<dbReference type="InterPro" id="IPR007657">
    <property type="entry name" value="Glycosyltransferase_61"/>
</dbReference>
<gene>
    <name evidence="3" type="ORF">VaNZ11_009371</name>
</gene>
<evidence type="ECO:0000313" key="3">
    <source>
        <dbReference type="EMBL" id="GLI65756.1"/>
    </source>
</evidence>
<feature type="signal peptide" evidence="2">
    <location>
        <begin position="1"/>
        <end position="21"/>
    </location>
</feature>
<dbReference type="EMBL" id="BSDZ01000025">
    <property type="protein sequence ID" value="GLI65756.1"/>
    <property type="molecule type" value="Genomic_DNA"/>
</dbReference>
<protein>
    <submittedName>
        <fullName evidence="3">Uncharacterized protein</fullName>
    </submittedName>
</protein>
<feature type="compositionally biased region" description="Gly residues" evidence="1">
    <location>
        <begin position="537"/>
        <end position="556"/>
    </location>
</feature>
<feature type="compositionally biased region" description="Basic residues" evidence="1">
    <location>
        <begin position="500"/>
        <end position="510"/>
    </location>
</feature>
<accession>A0ABQ5S7Z7</accession>
<sequence length="763" mass="83056">MQSCALYLVLLLVSVPVQISCQKKLDKKWITSQRNMSWSLQLSQPSAFVTRAQYRLRKRAGGFKPSTTCSNNLGLPYLENIRRSRYSICGSTILTQPDKNTLCTQQSACQSAVDCFTAPLALDANSSTGSISLCRSQNVVLDSCKFLQNEREGILSKSFPHPKPGSVKVACTLVNMTSAAKLNNKLHWLRNIHHEVWWGNATQDSPAVFQACSPNSSTLVTTPTMFVMRGRHTSYAHEVELVSMAFSFLAALDPEDVARHGVQVVIADRFPVTSFLETWARVSRPHQLRILVSDPFPPNTCFRSAFHVYASTGGIGYNANPDTVRCESAVVTGFSHWLRQLYGEGDPSGRLVATPPSAEAVAGPAAEEAGIRGLRPPAGGIVLKNVVWLSRRHMELVRLLLNASTGWISMRMVRNEAAVVAGVLSAVQEWNAESCLLQRFDRTIKSEYELSLTNVNPVHGGATNSARQTLNEADSTAVAGHARSLTGLSRQREQQQQRSQQHHSHPKRKQKEGFISVDGMGIWHRRQMLQDASSGGCSSGGAGGGSPDDGGSGDGEGCNSVEGKSRDGSDGDVNTEGGNVGGSSQSYTIGNNMIVLDKLWEMDNSINDGCRRTNVLFKFVEGGFSDDETFNMQLQTIFRTGVLVGVHGAGLAHGFFMPPGQSAVLQLLGKPFSKVSAGNIFRNMAASLGNYYEDVLYSDVDIDVAVLKAAVKRAMDFVARKVMEAQLRRNGALRLVLVDQSHFSIVLPSEEQCPANATLWASR</sequence>
<dbReference type="PANTHER" id="PTHR20961">
    <property type="entry name" value="GLYCOSYLTRANSFERASE"/>
    <property type="match status" value="1"/>
</dbReference>
<keyword evidence="2" id="KW-0732">Signal</keyword>
<comment type="caution">
    <text evidence="3">The sequence shown here is derived from an EMBL/GenBank/DDBJ whole genome shotgun (WGS) entry which is preliminary data.</text>
</comment>
<organism evidence="3 4">
    <name type="scientific">Volvox africanus</name>
    <dbReference type="NCBI Taxonomy" id="51714"/>
    <lineage>
        <taxon>Eukaryota</taxon>
        <taxon>Viridiplantae</taxon>
        <taxon>Chlorophyta</taxon>
        <taxon>core chlorophytes</taxon>
        <taxon>Chlorophyceae</taxon>
        <taxon>CS clade</taxon>
        <taxon>Chlamydomonadales</taxon>
        <taxon>Volvocaceae</taxon>
        <taxon>Volvox</taxon>
    </lineage>
</organism>
<name>A0ABQ5S7Z7_9CHLO</name>
<dbReference type="PANTHER" id="PTHR20961:SF38">
    <property type="entry name" value="PROTEIN O-LINKED-MANNOSE BETA-1,4-N-ACETYLGLUCOSAMINYLTRANSFERASE 2"/>
    <property type="match status" value="1"/>
</dbReference>
<dbReference type="Proteomes" id="UP001165090">
    <property type="component" value="Unassembled WGS sequence"/>
</dbReference>